<accession>A0A6C0P9F4</accession>
<keyword evidence="4" id="KW-1185">Reference proteome</keyword>
<feature type="region of interest" description="Disordered" evidence="1">
    <location>
        <begin position="27"/>
        <end position="63"/>
    </location>
</feature>
<dbReference type="InterPro" id="IPR006059">
    <property type="entry name" value="SBP"/>
</dbReference>
<dbReference type="Gene3D" id="3.40.190.10">
    <property type="entry name" value="Periplasmic binding protein-like II"/>
    <property type="match status" value="2"/>
</dbReference>
<dbReference type="RefSeq" id="WP_162643139.1">
    <property type="nucleotide sequence ID" value="NZ_CP048286.1"/>
</dbReference>
<proteinExistence type="predicted"/>
<dbReference type="Pfam" id="PF01547">
    <property type="entry name" value="SBP_bac_1"/>
    <property type="match status" value="1"/>
</dbReference>
<protein>
    <submittedName>
        <fullName evidence="3">Extracellular solute-binding protein</fullName>
    </submittedName>
</protein>
<organism evidence="3 4">
    <name type="scientific">Paenibacillus rhizovicinus</name>
    <dbReference type="NCBI Taxonomy" id="2704463"/>
    <lineage>
        <taxon>Bacteria</taxon>
        <taxon>Bacillati</taxon>
        <taxon>Bacillota</taxon>
        <taxon>Bacilli</taxon>
        <taxon>Bacillales</taxon>
        <taxon>Paenibacillaceae</taxon>
        <taxon>Paenibacillus</taxon>
    </lineage>
</organism>
<dbReference type="InterPro" id="IPR050490">
    <property type="entry name" value="Bact_solute-bd_prot1"/>
</dbReference>
<gene>
    <name evidence="3" type="ORF">GZH47_21835</name>
</gene>
<name>A0A6C0P9F4_9BACL</name>
<dbReference type="SUPFAM" id="SSF53850">
    <property type="entry name" value="Periplasmic binding protein-like II"/>
    <property type="match status" value="1"/>
</dbReference>
<reference evidence="3 4" key="1">
    <citation type="submission" date="2020-02" db="EMBL/GenBank/DDBJ databases">
        <title>Paenibacillus sp. nov., isolated from rhizosphere soil of tomato.</title>
        <authorList>
            <person name="Weon H.-Y."/>
            <person name="Lee S.A."/>
        </authorList>
    </citation>
    <scope>NUCLEOTIDE SEQUENCE [LARGE SCALE GENOMIC DNA]</scope>
    <source>
        <strain evidence="3 4">14171R-81</strain>
    </source>
</reference>
<dbReference type="EMBL" id="CP048286">
    <property type="protein sequence ID" value="QHW33162.1"/>
    <property type="molecule type" value="Genomic_DNA"/>
</dbReference>
<dbReference type="Proteomes" id="UP000479114">
    <property type="component" value="Chromosome"/>
</dbReference>
<dbReference type="PROSITE" id="PS51257">
    <property type="entry name" value="PROKAR_LIPOPROTEIN"/>
    <property type="match status" value="1"/>
</dbReference>
<feature type="signal peptide" evidence="2">
    <location>
        <begin position="1"/>
        <end position="28"/>
    </location>
</feature>
<evidence type="ECO:0000313" key="4">
    <source>
        <dbReference type="Proteomes" id="UP000479114"/>
    </source>
</evidence>
<evidence type="ECO:0000256" key="1">
    <source>
        <dbReference type="SAM" id="MobiDB-lite"/>
    </source>
</evidence>
<dbReference type="PANTHER" id="PTHR43649">
    <property type="entry name" value="ARABINOSE-BINDING PROTEIN-RELATED"/>
    <property type="match status" value="1"/>
</dbReference>
<evidence type="ECO:0000256" key="2">
    <source>
        <dbReference type="SAM" id="SignalP"/>
    </source>
</evidence>
<evidence type="ECO:0000313" key="3">
    <source>
        <dbReference type="EMBL" id="QHW33162.1"/>
    </source>
</evidence>
<sequence>MNRKKWGSSLLALGLVTSVLTGCGSNSANTSNASNNTNKANTTNAANQGAADNTAATGNTDAAASSDPVKLKLAIWDAQADIDFWTEKAKEYSAQKPNVTIEVEKVPDNSGQYLKVRLAANDMPDLFYLKPASFQVYKDTMLPLDDLEATKTNTFATKVDGKVLGLPLVSFSEFVYYHPSMFKEMNLEVPKTLPEFLSVMDKIKANGKYTPISIGGKDDWTFYPFMEFGPHVMSGDPDYLANLAKTDAPFTAESTFDKAGKLLKVISDKKYAGPDALSISFDQSTQQFESGKAAMIALGQWYYPSYMDKVKSDEDLGAFPLPFNDDASQPITAMTMSDMNVGINKDSKNVDEAKAFLEWMFSKDVYQAYINKMQQFSTMDGITVENPFFNKWMKQYPFTPFVYNATDAGYAKVSGAAQYDTHKIAQSIFAGKSLDGIEKDLNGKWSKAVAANK</sequence>
<keyword evidence="2" id="KW-0732">Signal</keyword>
<dbReference type="KEGG" id="prz:GZH47_21835"/>
<dbReference type="AlphaFoldDB" id="A0A6C0P9F4"/>
<feature type="chain" id="PRO_5038839723" evidence="2">
    <location>
        <begin position="29"/>
        <end position="453"/>
    </location>
</feature>
<dbReference type="PANTHER" id="PTHR43649:SF12">
    <property type="entry name" value="DIACETYLCHITOBIOSE BINDING PROTEIN DASA"/>
    <property type="match status" value="1"/>
</dbReference>